<reference evidence="2" key="1">
    <citation type="submission" date="2016-05" db="EMBL/GenBank/DDBJ databases">
        <authorList>
            <person name="Naeem Raeece"/>
        </authorList>
    </citation>
    <scope>NUCLEOTIDE SEQUENCE [LARGE SCALE GENOMIC DNA]</scope>
</reference>
<dbReference type="EMBL" id="FLQU01000607">
    <property type="protein sequence ID" value="SBS88031.1"/>
    <property type="molecule type" value="Genomic_DNA"/>
</dbReference>
<protein>
    <submittedName>
        <fullName evidence="1">Uncharacterized protein</fullName>
    </submittedName>
</protein>
<name>A0A1A8W511_PLAOA</name>
<proteinExistence type="predicted"/>
<sequence>MGGLSWPHQRVAEKTQAQKCEAVKYEAVKCEAVKWQAKQFKAVQCEATKCKAVKCKAVKCKAVKCKAVKKNNAFFQRKFAQNDFINSDKNSRAMTVKINRPLNLPRNRLFHWKTYWQTLALQIIKNGRTPMSILFIGSYMGRILPFTSHYRVM</sequence>
<evidence type="ECO:0000313" key="1">
    <source>
        <dbReference type="EMBL" id="SBS88031.1"/>
    </source>
</evidence>
<organism evidence="1 2">
    <name type="scientific">Plasmodium ovale curtisi</name>
    <dbReference type="NCBI Taxonomy" id="864141"/>
    <lineage>
        <taxon>Eukaryota</taxon>
        <taxon>Sar</taxon>
        <taxon>Alveolata</taxon>
        <taxon>Apicomplexa</taxon>
        <taxon>Aconoidasida</taxon>
        <taxon>Haemosporida</taxon>
        <taxon>Plasmodiidae</taxon>
        <taxon>Plasmodium</taxon>
        <taxon>Plasmodium (Plasmodium)</taxon>
    </lineage>
</organism>
<gene>
    <name evidence="1" type="ORF">POVCU2_0045950</name>
</gene>
<dbReference type="Proteomes" id="UP000078560">
    <property type="component" value="Unassembled WGS sequence"/>
</dbReference>
<evidence type="ECO:0000313" key="2">
    <source>
        <dbReference type="Proteomes" id="UP000078560"/>
    </source>
</evidence>
<accession>A0A1A8W511</accession>
<dbReference type="AlphaFoldDB" id="A0A1A8W511"/>